<dbReference type="RefSeq" id="WP_371437185.1">
    <property type="nucleotide sequence ID" value="NZ_JBHSRS010000018.1"/>
</dbReference>
<dbReference type="PANTHER" id="PTHR42756">
    <property type="entry name" value="TRANSCRIPTIONAL REGULATOR, MARR"/>
    <property type="match status" value="1"/>
</dbReference>
<dbReference type="SMART" id="SM00347">
    <property type="entry name" value="HTH_MARR"/>
    <property type="match status" value="1"/>
</dbReference>
<evidence type="ECO:0000256" key="2">
    <source>
        <dbReference type="ARBA" id="ARBA00023125"/>
    </source>
</evidence>
<dbReference type="InterPro" id="IPR000835">
    <property type="entry name" value="HTH_MarR-typ"/>
</dbReference>
<dbReference type="Pfam" id="PF01047">
    <property type="entry name" value="MarR"/>
    <property type="match status" value="1"/>
</dbReference>
<dbReference type="PROSITE" id="PS50995">
    <property type="entry name" value="HTH_MARR_2"/>
    <property type="match status" value="1"/>
</dbReference>
<dbReference type="InterPro" id="IPR036390">
    <property type="entry name" value="WH_DNA-bd_sf"/>
</dbReference>
<evidence type="ECO:0000313" key="6">
    <source>
        <dbReference type="Proteomes" id="UP001596270"/>
    </source>
</evidence>
<keyword evidence="1" id="KW-0805">Transcription regulation</keyword>
<evidence type="ECO:0000313" key="5">
    <source>
        <dbReference type="EMBL" id="MFC6281569.1"/>
    </source>
</evidence>
<dbReference type="InterPro" id="IPR036388">
    <property type="entry name" value="WH-like_DNA-bd_sf"/>
</dbReference>
<keyword evidence="2" id="KW-0238">DNA-binding</keyword>
<keyword evidence="3" id="KW-0804">Transcription</keyword>
<name>A0ABW1TVC0_9BURK</name>
<organism evidence="5 6">
    <name type="scientific">Polaromonas aquatica</name>
    <dbReference type="NCBI Taxonomy" id="332657"/>
    <lineage>
        <taxon>Bacteria</taxon>
        <taxon>Pseudomonadati</taxon>
        <taxon>Pseudomonadota</taxon>
        <taxon>Betaproteobacteria</taxon>
        <taxon>Burkholderiales</taxon>
        <taxon>Comamonadaceae</taxon>
        <taxon>Polaromonas</taxon>
    </lineage>
</organism>
<reference evidence="6" key="1">
    <citation type="journal article" date="2019" name="Int. J. Syst. Evol. Microbiol.">
        <title>The Global Catalogue of Microorganisms (GCM) 10K type strain sequencing project: providing services to taxonomists for standard genome sequencing and annotation.</title>
        <authorList>
            <consortium name="The Broad Institute Genomics Platform"/>
            <consortium name="The Broad Institute Genome Sequencing Center for Infectious Disease"/>
            <person name="Wu L."/>
            <person name="Ma J."/>
        </authorList>
    </citation>
    <scope>NUCLEOTIDE SEQUENCE [LARGE SCALE GENOMIC DNA]</scope>
    <source>
        <strain evidence="6">CCUG 39402</strain>
    </source>
</reference>
<gene>
    <name evidence="5" type="ORF">ACFQND_10030</name>
</gene>
<feature type="domain" description="HTH marR-type" evidence="4">
    <location>
        <begin position="17"/>
        <end position="154"/>
    </location>
</feature>
<comment type="caution">
    <text evidence="5">The sequence shown here is derived from an EMBL/GenBank/DDBJ whole genome shotgun (WGS) entry which is preliminary data.</text>
</comment>
<accession>A0ABW1TVC0</accession>
<evidence type="ECO:0000256" key="1">
    <source>
        <dbReference type="ARBA" id="ARBA00023015"/>
    </source>
</evidence>
<dbReference type="PANTHER" id="PTHR42756:SF1">
    <property type="entry name" value="TRANSCRIPTIONAL REPRESSOR OF EMRAB OPERON"/>
    <property type="match status" value="1"/>
</dbReference>
<proteinExistence type="predicted"/>
<protein>
    <submittedName>
        <fullName evidence="5">MarR family winged helix-turn-helix transcriptional regulator</fullName>
    </submittedName>
</protein>
<dbReference type="SUPFAM" id="SSF46785">
    <property type="entry name" value="Winged helix' DNA-binding domain"/>
    <property type="match status" value="1"/>
</dbReference>
<sequence length="171" mass="19358">MSTKRKITPEETAATAEENLLMDLFEQPGHLIRRANQIAVSMFFETMNVDVTPIQYSILRMLQESPGIDQVTLAGLVALDKSTAADIAVRLESRGWIHREVIARRQRRLSLTAEGEAALNAMVPAVHTLRDRILASLEPAEKKEFMRLLKKFVHLNNEQSRAPLQRSEARD</sequence>
<dbReference type="Proteomes" id="UP001596270">
    <property type="component" value="Unassembled WGS sequence"/>
</dbReference>
<dbReference type="Gene3D" id="1.10.10.10">
    <property type="entry name" value="Winged helix-like DNA-binding domain superfamily/Winged helix DNA-binding domain"/>
    <property type="match status" value="1"/>
</dbReference>
<dbReference type="EMBL" id="JBHSRS010000018">
    <property type="protein sequence ID" value="MFC6281569.1"/>
    <property type="molecule type" value="Genomic_DNA"/>
</dbReference>
<keyword evidence="6" id="KW-1185">Reference proteome</keyword>
<evidence type="ECO:0000259" key="4">
    <source>
        <dbReference type="PROSITE" id="PS50995"/>
    </source>
</evidence>
<evidence type="ECO:0000256" key="3">
    <source>
        <dbReference type="ARBA" id="ARBA00023163"/>
    </source>
</evidence>